<evidence type="ECO:0000256" key="1">
    <source>
        <dbReference type="ARBA" id="ARBA00022491"/>
    </source>
</evidence>
<dbReference type="InterPro" id="IPR050109">
    <property type="entry name" value="HTH-type_TetR-like_transc_reg"/>
</dbReference>
<evidence type="ECO:0000256" key="5">
    <source>
        <dbReference type="PROSITE-ProRule" id="PRU00335"/>
    </source>
</evidence>
<dbReference type="GO" id="GO:0045892">
    <property type="term" value="P:negative regulation of DNA-templated transcription"/>
    <property type="evidence" value="ECO:0007669"/>
    <property type="project" value="InterPro"/>
</dbReference>
<dbReference type="PRINTS" id="PR00400">
    <property type="entry name" value="TETREPRESSOR"/>
</dbReference>
<dbReference type="GO" id="GO:0046677">
    <property type="term" value="P:response to antibiotic"/>
    <property type="evidence" value="ECO:0007669"/>
    <property type="project" value="InterPro"/>
</dbReference>
<evidence type="ECO:0000259" key="6">
    <source>
        <dbReference type="PROSITE" id="PS50977"/>
    </source>
</evidence>
<feature type="domain" description="HTH tetR-type" evidence="6">
    <location>
        <begin position="13"/>
        <end position="73"/>
    </location>
</feature>
<dbReference type="InterPro" id="IPR009057">
    <property type="entry name" value="Homeodomain-like_sf"/>
</dbReference>
<dbReference type="InterPro" id="IPR001647">
    <property type="entry name" value="HTH_TetR"/>
</dbReference>
<reference evidence="7" key="1">
    <citation type="journal article" date="2014" name="Int. J. Syst. Evol. Microbiol.">
        <title>Complete genome sequence of Corynebacterium casei LMG S-19264T (=DSM 44701T), isolated from a smear-ripened cheese.</title>
        <authorList>
            <consortium name="US DOE Joint Genome Institute (JGI-PGF)"/>
            <person name="Walter F."/>
            <person name="Albersmeier A."/>
            <person name="Kalinowski J."/>
            <person name="Ruckert C."/>
        </authorList>
    </citation>
    <scope>NUCLEOTIDE SEQUENCE</scope>
    <source>
        <strain evidence="7">JCM 19831</strain>
    </source>
</reference>
<dbReference type="PANTHER" id="PTHR30055">
    <property type="entry name" value="HTH-TYPE TRANSCRIPTIONAL REGULATOR RUTR"/>
    <property type="match status" value="1"/>
</dbReference>
<keyword evidence="2" id="KW-0805">Transcription regulation</keyword>
<sequence>MSYAVKAMPRPRSLTAEGIAAAALAVLDRHGTGGLTMRAVAQELGVSTMGLYRYVTDREELEGLVVELVLGAVDPAPPADGTWQERIAALVERVRAAVGAHPAVVPLTMTHRHRSPAILRWSESVAGLLTEAGTDDRQRVVALRGLLAYVIGAIQLEHLGPLAGAGTVAIAGLDPAEFPNLRATAQAARRVPADEEFRGGLALLLAGIGRRGAAT</sequence>
<evidence type="ECO:0000256" key="3">
    <source>
        <dbReference type="ARBA" id="ARBA00023125"/>
    </source>
</evidence>
<dbReference type="PROSITE" id="PS50977">
    <property type="entry name" value="HTH_TETR_2"/>
    <property type="match status" value="1"/>
</dbReference>
<evidence type="ECO:0000313" key="7">
    <source>
        <dbReference type="EMBL" id="GGM14888.1"/>
    </source>
</evidence>
<dbReference type="EMBL" id="BMPI01000006">
    <property type="protein sequence ID" value="GGM14888.1"/>
    <property type="molecule type" value="Genomic_DNA"/>
</dbReference>
<organism evidence="7 8">
    <name type="scientific">Dactylosporangium sucinum</name>
    <dbReference type="NCBI Taxonomy" id="1424081"/>
    <lineage>
        <taxon>Bacteria</taxon>
        <taxon>Bacillati</taxon>
        <taxon>Actinomycetota</taxon>
        <taxon>Actinomycetes</taxon>
        <taxon>Micromonosporales</taxon>
        <taxon>Micromonosporaceae</taxon>
        <taxon>Dactylosporangium</taxon>
    </lineage>
</organism>
<keyword evidence="8" id="KW-1185">Reference proteome</keyword>
<comment type="caution">
    <text evidence="7">The sequence shown here is derived from an EMBL/GenBank/DDBJ whole genome shotgun (WGS) entry which is preliminary data.</text>
</comment>
<dbReference type="GO" id="GO:0000976">
    <property type="term" value="F:transcription cis-regulatory region binding"/>
    <property type="evidence" value="ECO:0007669"/>
    <property type="project" value="TreeGrafter"/>
</dbReference>
<dbReference type="Gene3D" id="1.10.357.10">
    <property type="entry name" value="Tetracycline Repressor, domain 2"/>
    <property type="match status" value="1"/>
</dbReference>
<proteinExistence type="predicted"/>
<dbReference type="PANTHER" id="PTHR30055:SF151">
    <property type="entry name" value="TRANSCRIPTIONAL REGULATORY PROTEIN"/>
    <property type="match status" value="1"/>
</dbReference>
<dbReference type="SUPFAM" id="SSF48498">
    <property type="entry name" value="Tetracyclin repressor-like, C-terminal domain"/>
    <property type="match status" value="1"/>
</dbReference>
<dbReference type="InterPro" id="IPR036271">
    <property type="entry name" value="Tet_transcr_reg_TetR-rel_C_sf"/>
</dbReference>
<accession>A0A917T9J8</accession>
<evidence type="ECO:0000256" key="4">
    <source>
        <dbReference type="ARBA" id="ARBA00023163"/>
    </source>
</evidence>
<dbReference type="GO" id="GO:0003700">
    <property type="term" value="F:DNA-binding transcription factor activity"/>
    <property type="evidence" value="ECO:0007669"/>
    <property type="project" value="TreeGrafter"/>
</dbReference>
<dbReference type="Pfam" id="PF00440">
    <property type="entry name" value="TetR_N"/>
    <property type="match status" value="1"/>
</dbReference>
<keyword evidence="1" id="KW-0678">Repressor</keyword>
<dbReference type="InterPro" id="IPR004111">
    <property type="entry name" value="Repressor_TetR_C"/>
</dbReference>
<gene>
    <name evidence="7" type="ORF">GCM10007977_015020</name>
</gene>
<feature type="DNA-binding region" description="H-T-H motif" evidence="5">
    <location>
        <begin position="36"/>
        <end position="55"/>
    </location>
</feature>
<keyword evidence="3 5" id="KW-0238">DNA-binding</keyword>
<evidence type="ECO:0000313" key="8">
    <source>
        <dbReference type="Proteomes" id="UP000642070"/>
    </source>
</evidence>
<keyword evidence="4" id="KW-0804">Transcription</keyword>
<dbReference type="Pfam" id="PF02909">
    <property type="entry name" value="TetR_C_1"/>
    <property type="match status" value="1"/>
</dbReference>
<reference evidence="7" key="2">
    <citation type="submission" date="2020-09" db="EMBL/GenBank/DDBJ databases">
        <authorList>
            <person name="Sun Q."/>
            <person name="Ohkuma M."/>
        </authorList>
    </citation>
    <scope>NUCLEOTIDE SEQUENCE</scope>
    <source>
        <strain evidence="7">JCM 19831</strain>
    </source>
</reference>
<name>A0A917T9J8_9ACTN</name>
<evidence type="ECO:0000256" key="2">
    <source>
        <dbReference type="ARBA" id="ARBA00023015"/>
    </source>
</evidence>
<dbReference type="SUPFAM" id="SSF46689">
    <property type="entry name" value="Homeodomain-like"/>
    <property type="match status" value="1"/>
</dbReference>
<protein>
    <submittedName>
        <fullName evidence="7">TetR family transcriptional regulator</fullName>
    </submittedName>
</protein>
<dbReference type="Proteomes" id="UP000642070">
    <property type="component" value="Unassembled WGS sequence"/>
</dbReference>
<dbReference type="InterPro" id="IPR003012">
    <property type="entry name" value="Tet_transcr_reg_TetR"/>
</dbReference>
<dbReference type="AlphaFoldDB" id="A0A917T9J8"/>